<dbReference type="HOGENOM" id="CLU_133067_0_3_11"/>
<evidence type="ECO:0000256" key="7">
    <source>
        <dbReference type="RuleBase" id="RU003942"/>
    </source>
</evidence>
<evidence type="ECO:0000256" key="2">
    <source>
        <dbReference type="ARBA" id="ARBA00022448"/>
    </source>
</evidence>
<comment type="subcellular location">
    <subcellularLocation>
        <location evidence="1 7">Cell membrane</location>
        <topology evidence="1 7">Multi-pass membrane protein</topology>
    </subcellularLocation>
</comment>
<dbReference type="eggNOG" id="COG2076">
    <property type="taxonomic scope" value="Bacteria"/>
</dbReference>
<evidence type="ECO:0000256" key="5">
    <source>
        <dbReference type="ARBA" id="ARBA00022989"/>
    </source>
</evidence>
<keyword evidence="4 7" id="KW-0812">Transmembrane</keyword>
<dbReference type="PANTHER" id="PTHR30561">
    <property type="entry name" value="SMR FAMILY PROTON-DEPENDENT DRUG EFFLUX TRANSPORTER SUGE"/>
    <property type="match status" value="1"/>
</dbReference>
<dbReference type="Proteomes" id="UP000000322">
    <property type="component" value="Chromosome"/>
</dbReference>
<dbReference type="InterPro" id="IPR000390">
    <property type="entry name" value="Small_drug/metabolite_transptr"/>
</dbReference>
<evidence type="ECO:0000256" key="8">
    <source>
        <dbReference type="SAM" id="Phobius"/>
    </source>
</evidence>
<keyword evidence="10" id="KW-1185">Reference proteome</keyword>
<keyword evidence="2" id="KW-0813">Transport</keyword>
<feature type="transmembrane region" description="Helical" evidence="8">
    <location>
        <begin position="84"/>
        <end position="102"/>
    </location>
</feature>
<dbReference type="Pfam" id="PF00893">
    <property type="entry name" value="Multi_Drug_Res"/>
    <property type="match status" value="1"/>
</dbReference>
<dbReference type="RefSeq" id="WP_012866259.1">
    <property type="nucleotide sequence ID" value="NC_013521.1"/>
</dbReference>
<evidence type="ECO:0000256" key="4">
    <source>
        <dbReference type="ARBA" id="ARBA00022692"/>
    </source>
</evidence>
<name>D1BEB2_SANKS</name>
<dbReference type="GO" id="GO:0022857">
    <property type="term" value="F:transmembrane transporter activity"/>
    <property type="evidence" value="ECO:0007669"/>
    <property type="project" value="InterPro"/>
</dbReference>
<feature type="transmembrane region" description="Helical" evidence="8">
    <location>
        <begin position="58"/>
        <end position="78"/>
    </location>
</feature>
<keyword evidence="3" id="KW-1003">Cell membrane</keyword>
<evidence type="ECO:0000256" key="6">
    <source>
        <dbReference type="ARBA" id="ARBA00023136"/>
    </source>
</evidence>
<dbReference type="AlphaFoldDB" id="D1BEB2"/>
<evidence type="ECO:0000256" key="1">
    <source>
        <dbReference type="ARBA" id="ARBA00004651"/>
    </source>
</evidence>
<dbReference type="Gene3D" id="1.10.3730.20">
    <property type="match status" value="1"/>
</dbReference>
<proteinExistence type="inferred from homology"/>
<dbReference type="InterPro" id="IPR045324">
    <property type="entry name" value="Small_multidrug_res"/>
</dbReference>
<dbReference type="KEGG" id="ske:Sked_12480"/>
<feature type="transmembrane region" description="Helical" evidence="8">
    <location>
        <begin position="32"/>
        <end position="51"/>
    </location>
</feature>
<reference evidence="9 10" key="1">
    <citation type="journal article" date="2009" name="Stand. Genomic Sci.">
        <title>Complete genome sequence of Sanguibacter keddieii type strain (ST-74).</title>
        <authorList>
            <person name="Ivanova N."/>
            <person name="Sikorski J."/>
            <person name="Sims D."/>
            <person name="Brettin T."/>
            <person name="Detter J.C."/>
            <person name="Han C."/>
            <person name="Lapidus A."/>
            <person name="Copeland A."/>
            <person name="Glavina Del Rio T."/>
            <person name="Nolan M."/>
            <person name="Chen F."/>
            <person name="Lucas S."/>
            <person name="Tice H."/>
            <person name="Cheng J.F."/>
            <person name="Bruce D."/>
            <person name="Goodwin L."/>
            <person name="Pitluck S."/>
            <person name="Pati A."/>
            <person name="Mavromatis K."/>
            <person name="Chen A."/>
            <person name="Palaniappan K."/>
            <person name="D'haeseleer P."/>
            <person name="Chain P."/>
            <person name="Bristow J."/>
            <person name="Eisen J.A."/>
            <person name="Markowitz V."/>
            <person name="Hugenholtz P."/>
            <person name="Goker M."/>
            <person name="Pukall R."/>
            <person name="Klenk H.P."/>
            <person name="Kyrpides N.C."/>
        </authorList>
    </citation>
    <scope>NUCLEOTIDE SEQUENCE [LARGE SCALE GENOMIC DNA]</scope>
    <source>
        <strain evidence="10">ATCC 51767 / DSM 10542 / NCFB 3025 / ST-74</strain>
    </source>
</reference>
<dbReference type="EMBL" id="CP001819">
    <property type="protein sequence ID" value="ACZ21190.1"/>
    <property type="molecule type" value="Genomic_DNA"/>
</dbReference>
<keyword evidence="5 8" id="KW-1133">Transmembrane helix</keyword>
<protein>
    <submittedName>
        <fullName evidence="9">Cation/cationic drug transporter</fullName>
    </submittedName>
</protein>
<evidence type="ECO:0000256" key="3">
    <source>
        <dbReference type="ARBA" id="ARBA00022475"/>
    </source>
</evidence>
<evidence type="ECO:0000313" key="9">
    <source>
        <dbReference type="EMBL" id="ACZ21190.1"/>
    </source>
</evidence>
<evidence type="ECO:0000313" key="10">
    <source>
        <dbReference type="Proteomes" id="UP000000322"/>
    </source>
</evidence>
<dbReference type="STRING" id="446469.Sked_12480"/>
<gene>
    <name evidence="9" type="ordered locus">Sked_12480</name>
</gene>
<comment type="similarity">
    <text evidence="7">Belongs to the drug/metabolite transporter (DMT) superfamily. Small multidrug resistance (SMR) (TC 2.A.7.1) family.</text>
</comment>
<dbReference type="PANTHER" id="PTHR30561:SF1">
    <property type="entry name" value="MULTIDRUG TRANSPORTER EMRE"/>
    <property type="match status" value="1"/>
</dbReference>
<dbReference type="InterPro" id="IPR037185">
    <property type="entry name" value="EmrE-like"/>
</dbReference>
<dbReference type="GO" id="GO:0005886">
    <property type="term" value="C:plasma membrane"/>
    <property type="evidence" value="ECO:0007669"/>
    <property type="project" value="UniProtKB-SubCell"/>
</dbReference>
<dbReference type="SUPFAM" id="SSF103481">
    <property type="entry name" value="Multidrug resistance efflux transporter EmrE"/>
    <property type="match status" value="1"/>
</dbReference>
<sequence length="127" mass="13025">MKKAMWAVLVAAIAAEVVATLSLRAALDAPGWYALTAVGYVTAFVLLAILLRMGAKIGSVYGIWAASGVALTALLAAALFGEALSWPMVLGIAVVMVGVVLVETGHEKTPVETSPVAESETRTEVGA</sequence>
<accession>D1BEB2</accession>
<organism evidence="9 10">
    <name type="scientific">Sanguibacter keddieii (strain ATCC 51767 / DSM 10542 / NCFB 3025 / ST-74)</name>
    <dbReference type="NCBI Taxonomy" id="446469"/>
    <lineage>
        <taxon>Bacteria</taxon>
        <taxon>Bacillati</taxon>
        <taxon>Actinomycetota</taxon>
        <taxon>Actinomycetes</taxon>
        <taxon>Micrococcales</taxon>
        <taxon>Sanguibacteraceae</taxon>
        <taxon>Sanguibacter</taxon>
    </lineage>
</organism>
<keyword evidence="6 8" id="KW-0472">Membrane</keyword>